<keyword evidence="4" id="KW-1185">Reference proteome</keyword>
<dbReference type="AlphaFoldDB" id="A0A195EJX7"/>
<reference evidence="3 4" key="1">
    <citation type="submission" date="2015-09" db="EMBL/GenBank/DDBJ databases">
        <title>Trachymyrmex cornetzi WGS genome.</title>
        <authorList>
            <person name="Nygaard S."/>
            <person name="Hu H."/>
            <person name="Boomsma J."/>
            <person name="Zhang G."/>
        </authorList>
    </citation>
    <scope>NUCLEOTIDE SEQUENCE [LARGE SCALE GENOMIC DNA]</scope>
    <source>
        <strain evidence="3">Tcor2-1</strain>
        <tissue evidence="3">Whole body</tissue>
    </source>
</reference>
<dbReference type="Proteomes" id="UP000078492">
    <property type="component" value="Unassembled WGS sequence"/>
</dbReference>
<feature type="transmembrane region" description="Helical" evidence="2">
    <location>
        <begin position="226"/>
        <end position="247"/>
    </location>
</feature>
<accession>A0A195EJX7</accession>
<gene>
    <name evidence="3" type="ORF">ALC57_02173</name>
</gene>
<evidence type="ECO:0000313" key="3">
    <source>
        <dbReference type="EMBL" id="KYN28446.1"/>
    </source>
</evidence>
<keyword evidence="2" id="KW-0812">Transmembrane</keyword>
<proteinExistence type="predicted"/>
<evidence type="ECO:0000313" key="4">
    <source>
        <dbReference type="Proteomes" id="UP000078492"/>
    </source>
</evidence>
<evidence type="ECO:0000256" key="1">
    <source>
        <dbReference type="SAM" id="MobiDB-lite"/>
    </source>
</evidence>
<keyword evidence="2" id="KW-0472">Membrane</keyword>
<keyword evidence="2" id="KW-1133">Transmembrane helix</keyword>
<dbReference type="EMBL" id="KQ978782">
    <property type="protein sequence ID" value="KYN28446.1"/>
    <property type="molecule type" value="Genomic_DNA"/>
</dbReference>
<feature type="region of interest" description="Disordered" evidence="1">
    <location>
        <begin position="100"/>
        <end position="139"/>
    </location>
</feature>
<name>A0A195EJX7_9HYME</name>
<sequence length="276" mass="30607">MNHNFSYNYYSPNDGALLDDYRAMFVFLERVLARFANHGGGSYAKRLTGSFLRLPFQGAEHSHSIFRGINTFLTRRLSVLLSEPFQQQYDKQVLQRIGGHVAPRHGRRRSSNERHVGRRGGSGRRGREPRKNLSTAGNGGFTKRCAFRVTHNDAADNGWLTRGIPKSRFVCPRESRIASTATATKIARASSRGNSHDSRNRGVSEARAALSAFLLSEPTFGTTPNVGAFLLLPLCLHLAVFLFRLLIAPGLMEREIRADTISAALMLRSSASSDTD</sequence>
<protein>
    <submittedName>
        <fullName evidence="3">Uncharacterized protein</fullName>
    </submittedName>
</protein>
<dbReference type="STRING" id="471704.A0A195EJX7"/>
<evidence type="ECO:0000256" key="2">
    <source>
        <dbReference type="SAM" id="Phobius"/>
    </source>
</evidence>
<organism evidence="3 4">
    <name type="scientific">Trachymyrmex cornetzi</name>
    <dbReference type="NCBI Taxonomy" id="471704"/>
    <lineage>
        <taxon>Eukaryota</taxon>
        <taxon>Metazoa</taxon>
        <taxon>Ecdysozoa</taxon>
        <taxon>Arthropoda</taxon>
        <taxon>Hexapoda</taxon>
        <taxon>Insecta</taxon>
        <taxon>Pterygota</taxon>
        <taxon>Neoptera</taxon>
        <taxon>Endopterygota</taxon>
        <taxon>Hymenoptera</taxon>
        <taxon>Apocrita</taxon>
        <taxon>Aculeata</taxon>
        <taxon>Formicoidea</taxon>
        <taxon>Formicidae</taxon>
        <taxon>Myrmicinae</taxon>
        <taxon>Trachymyrmex</taxon>
    </lineage>
</organism>